<organism evidence="2 3">
    <name type="scientific">Edaphochlamys debaryana</name>
    <dbReference type="NCBI Taxonomy" id="47281"/>
    <lineage>
        <taxon>Eukaryota</taxon>
        <taxon>Viridiplantae</taxon>
        <taxon>Chlorophyta</taxon>
        <taxon>core chlorophytes</taxon>
        <taxon>Chlorophyceae</taxon>
        <taxon>CS clade</taxon>
        <taxon>Chlamydomonadales</taxon>
        <taxon>Chlamydomonadales incertae sedis</taxon>
        <taxon>Edaphochlamys</taxon>
    </lineage>
</organism>
<reference evidence="2" key="1">
    <citation type="journal article" date="2020" name="bioRxiv">
        <title>Comparative genomics of Chlamydomonas.</title>
        <authorList>
            <person name="Craig R.J."/>
            <person name="Hasan A.R."/>
            <person name="Ness R.W."/>
            <person name="Keightley P.D."/>
        </authorList>
    </citation>
    <scope>NUCLEOTIDE SEQUENCE</scope>
    <source>
        <strain evidence="2">CCAP 11/70</strain>
    </source>
</reference>
<feature type="compositionally biased region" description="Gly residues" evidence="1">
    <location>
        <begin position="84"/>
        <end position="93"/>
    </location>
</feature>
<protein>
    <recommendedName>
        <fullName evidence="4">SGNH hydrolase-type esterase domain-containing protein</fullName>
    </recommendedName>
</protein>
<evidence type="ECO:0008006" key="4">
    <source>
        <dbReference type="Google" id="ProtNLM"/>
    </source>
</evidence>
<dbReference type="Gene3D" id="3.40.50.1110">
    <property type="entry name" value="SGNH hydrolase"/>
    <property type="match status" value="1"/>
</dbReference>
<feature type="compositionally biased region" description="Gly residues" evidence="1">
    <location>
        <begin position="669"/>
        <end position="685"/>
    </location>
</feature>
<evidence type="ECO:0000256" key="1">
    <source>
        <dbReference type="SAM" id="MobiDB-lite"/>
    </source>
</evidence>
<dbReference type="PANTHER" id="PTHR34407:SF1">
    <property type="entry name" value="SGNH HYDROLASE-TYPE ESTERASE DOMAIN-CONTAINING PROTEIN"/>
    <property type="match status" value="1"/>
</dbReference>
<sequence>MTRRGASLVRPPAGEGQSKGRGGVHRHSFWTISLLLICGVRVQSQSEDPGLFGEAAWISSTAVNAASPSFSGPPSDDYADVGSGESGKGGGAGATSSAYGPLIPGAGTVCQRHRYLPPRAYEMLADSHTRQLGLYSPGDRSRLLAALQRYAEGGNLTIAVAGGSVAAGQGAVDAPAFPYWIERILRDQLPGAEVLPAEDPDPALDPSGQGQGLAEGEHGGDSGADSGTRRLAARSTKDSRWRVVVNNGGVPGTTSQYMSSCHNVHVPQRADVVILEYAINDGQVAYPVMNNEVRRAYERLIRKLLRYPRRPAVVLFHTFRWFWSLSEQGRFYSGADREHAEFGSYYHLPQLSVKACCYHLMLQGRPGFQVHRPRAAPGGKRYREPGVDEQLKGKVWFYDVAHPDGNTGHRVMGELAAQLILDAHAMVAAGHRLSAAEAARVEAPLPPPMLESNLESAADRCFVGPSLTKALLDAQGFEWVNEGKNPKLPKWGYVASQPGAVLRLKLATATSAGTEEERGMNVSMQLGFLHSYEHMGRAAVSCEDGCACDPWVLDGHTEVRNSQTLLSAFPVTQASECVVRVEVLQNTSSGGHKVKLTGLMVSDDPYATGFTNTNGFYNWLTEATGTDGVVDARAGRRRQLAALLAAEREEEEEGRVEEGRVEEGLQAGLRGGAAGKDAGPGWGLA</sequence>
<comment type="caution">
    <text evidence="2">The sequence shown here is derived from an EMBL/GenBank/DDBJ whole genome shotgun (WGS) entry which is preliminary data.</text>
</comment>
<feature type="region of interest" description="Disordered" evidence="1">
    <location>
        <begin position="193"/>
        <end position="238"/>
    </location>
</feature>
<dbReference type="AlphaFoldDB" id="A0A835XPH9"/>
<feature type="region of interest" description="Disordered" evidence="1">
    <location>
        <begin position="1"/>
        <end position="24"/>
    </location>
</feature>
<keyword evidence="3" id="KW-1185">Reference proteome</keyword>
<dbReference type="OrthoDB" id="532422at2759"/>
<evidence type="ECO:0000313" key="3">
    <source>
        <dbReference type="Proteomes" id="UP000612055"/>
    </source>
</evidence>
<dbReference type="InterPro" id="IPR036514">
    <property type="entry name" value="SGNH_hydro_sf"/>
</dbReference>
<dbReference type="SUPFAM" id="SSF52266">
    <property type="entry name" value="SGNH hydrolase"/>
    <property type="match status" value="1"/>
</dbReference>
<gene>
    <name evidence="2" type="ORF">HYH03_012702</name>
</gene>
<name>A0A835XPH9_9CHLO</name>
<dbReference type="CDD" id="cd00229">
    <property type="entry name" value="SGNH_hydrolase"/>
    <property type="match status" value="1"/>
</dbReference>
<dbReference type="PANTHER" id="PTHR34407">
    <property type="entry name" value="EXPRESSED PROTEIN"/>
    <property type="match status" value="1"/>
</dbReference>
<proteinExistence type="predicted"/>
<dbReference type="EMBL" id="JAEHOE010000080">
    <property type="protein sequence ID" value="KAG2488702.1"/>
    <property type="molecule type" value="Genomic_DNA"/>
</dbReference>
<feature type="region of interest" description="Disordered" evidence="1">
    <location>
        <begin position="647"/>
        <end position="685"/>
    </location>
</feature>
<feature type="region of interest" description="Disordered" evidence="1">
    <location>
        <begin position="66"/>
        <end position="95"/>
    </location>
</feature>
<dbReference type="Proteomes" id="UP000612055">
    <property type="component" value="Unassembled WGS sequence"/>
</dbReference>
<evidence type="ECO:0000313" key="2">
    <source>
        <dbReference type="EMBL" id="KAG2488702.1"/>
    </source>
</evidence>
<accession>A0A835XPH9</accession>